<gene>
    <name evidence="7" type="ORF">Ae201684_004701</name>
</gene>
<name>A0A6G0XH97_9STRA</name>
<dbReference type="GO" id="GO:0040029">
    <property type="term" value="P:epigenetic regulation of gene expression"/>
    <property type="evidence" value="ECO:0007669"/>
    <property type="project" value="TreeGrafter"/>
</dbReference>
<dbReference type="GO" id="GO:0000118">
    <property type="term" value="C:histone deacetylase complex"/>
    <property type="evidence" value="ECO:0007669"/>
    <property type="project" value="UniProtKB-ARBA"/>
</dbReference>
<dbReference type="PANTHER" id="PTHR10625:SF10">
    <property type="entry name" value="HISTONE DEACETYLASE HDAC1"/>
    <property type="match status" value="1"/>
</dbReference>
<organism evidence="7 8">
    <name type="scientific">Aphanomyces euteiches</name>
    <dbReference type="NCBI Taxonomy" id="100861"/>
    <lineage>
        <taxon>Eukaryota</taxon>
        <taxon>Sar</taxon>
        <taxon>Stramenopiles</taxon>
        <taxon>Oomycota</taxon>
        <taxon>Saprolegniomycetes</taxon>
        <taxon>Saprolegniales</taxon>
        <taxon>Verrucalvaceae</taxon>
        <taxon>Aphanomyces</taxon>
    </lineage>
</organism>
<dbReference type="PRINTS" id="PR01271">
    <property type="entry name" value="HISDACETLASE"/>
</dbReference>
<dbReference type="EC" id="3.5.1.98" evidence="2"/>
<dbReference type="SUPFAM" id="SSF48452">
    <property type="entry name" value="TPR-like"/>
    <property type="match status" value="2"/>
</dbReference>
<reference evidence="7 8" key="1">
    <citation type="submission" date="2019-07" db="EMBL/GenBank/DDBJ databases">
        <title>Genomics analysis of Aphanomyces spp. identifies a new class of oomycete effector associated with host adaptation.</title>
        <authorList>
            <person name="Gaulin E."/>
        </authorList>
    </citation>
    <scope>NUCLEOTIDE SEQUENCE [LARGE SCALE GENOMIC DNA]</scope>
    <source>
        <strain evidence="7 8">ATCC 201684</strain>
    </source>
</reference>
<evidence type="ECO:0000259" key="6">
    <source>
        <dbReference type="Pfam" id="PF00850"/>
    </source>
</evidence>
<feature type="repeat" description="TPR" evidence="5">
    <location>
        <begin position="625"/>
        <end position="658"/>
    </location>
</feature>
<dbReference type="SMART" id="SM00028">
    <property type="entry name" value="TPR"/>
    <property type="match status" value="5"/>
</dbReference>
<dbReference type="Pfam" id="PF13432">
    <property type="entry name" value="TPR_16"/>
    <property type="match status" value="2"/>
</dbReference>
<protein>
    <recommendedName>
        <fullName evidence="2">histone deacetylase</fullName>
        <ecNumber evidence="2">3.5.1.98</ecNumber>
    </recommendedName>
</protein>
<evidence type="ECO:0000256" key="2">
    <source>
        <dbReference type="ARBA" id="ARBA00012111"/>
    </source>
</evidence>
<dbReference type="PANTHER" id="PTHR10625">
    <property type="entry name" value="HISTONE DEACETYLASE HDAC1-RELATED"/>
    <property type="match status" value="1"/>
</dbReference>
<evidence type="ECO:0000313" key="7">
    <source>
        <dbReference type="EMBL" id="KAF0739519.1"/>
    </source>
</evidence>
<dbReference type="InterPro" id="IPR037138">
    <property type="entry name" value="His_deacetylse_dom_sf"/>
</dbReference>
<dbReference type="InterPro" id="IPR011990">
    <property type="entry name" value="TPR-like_helical_dom_sf"/>
</dbReference>
<dbReference type="InterPro" id="IPR000286">
    <property type="entry name" value="HDACs"/>
</dbReference>
<dbReference type="Gene3D" id="1.25.40.10">
    <property type="entry name" value="Tetratricopeptide repeat domain"/>
    <property type="match status" value="1"/>
</dbReference>
<evidence type="ECO:0000256" key="4">
    <source>
        <dbReference type="ARBA" id="ARBA00022853"/>
    </source>
</evidence>
<dbReference type="PRINTS" id="PR01270">
    <property type="entry name" value="HDASUPER"/>
</dbReference>
<dbReference type="PROSITE" id="PS50005">
    <property type="entry name" value="TPR"/>
    <property type="match status" value="2"/>
</dbReference>
<feature type="repeat" description="TPR" evidence="5">
    <location>
        <begin position="659"/>
        <end position="692"/>
    </location>
</feature>
<dbReference type="AlphaFoldDB" id="A0A6G0XH97"/>
<dbReference type="InterPro" id="IPR023801">
    <property type="entry name" value="His_deacetylse_dom"/>
</dbReference>
<sequence length="1056" mass="118963">MMTFSLLQYSGILQHLSVIAPEKASTEDLERFHTRKYIEALQAEEGLPTTEAMTFGLVDDAYSFPGMFEYCHYVAGASLTAAKLLCSQTVDVAINWGGGRHHAKKDQASGFCYVNDIVLAVDYLLRQHLQAKVLVIDIDIHHGDGVEEAFYFSSRVFTLSFHKLARGFFPGTGASSSTGQGAGRYRNLNVPLDDGITDEQFLEVFELIVEPVVDAFQPTYIVMTCGVDTLSTDPLGTFNLTSTGVTWCVEVVREFQLPLLLLGGGGYCEADAARCFAAVTAALVDQELPMQVPDHDFLPQYGPHFSTAIKAVKSREEDKRHLCIIERLLSSFKVSHSMTFQIATSLLEQVDLDVFIGVLPSLDKVRTHPNKLDIPILWSVSEADIADMEYLEHADDLRSRGHLWASYAALSNASDCRGDCKTFFCIGRSYILAKMYQELGMAQTACKHVQEVLRISPLHDGAIILSNTVCPKSFVSKRVNDYESIQKLLDSTTIVKARTWEFLEENLYWAGKEPRCLPLLLNIGAMFHMRGLHGYALKYYTEVLMIHPAHALTLSNVNSLWSSSTIPIFFHDGITSFYSNNVLLPLAPEALTQCRDKTTEALQHGDRYRALAKLMIAAAYGPIDPTLYNNLGVVQYQLGNFEAAIAAFERASLLQPLLAQPLNNIATVLQTQSKNEVALGYFDRALRVDPYDATARYNLGNTLLQMDRVDDTILFYWDTFDLKLFLNWKKNDLLHLVTLESISSLVGVLLLELKHSNTTCIQEVLKTQFQVPFQSLTSLGSLLERTLHYDRSWNVLALALHSKGNVRNIQDTYNLVHKACASQNDHVKREDKPFVQLIVQYFIATSKERQDEIDAALRLNIGNPHIARIHVLLEKTLNTIDQFHNYSKQLHGYSKLKIVIVNKRLTFRTAFGYISEEAHNQNNTIWAICNADIYFDESLSYVRSRPPLSNQVIALTRWQYGAKTHEVSFWPRIDSQDAWLLTSDSLPEQVLVQSDYPLGYLRSDTRLVSILTTFNVSVINWGFHVKAIHLHESTARSYTQQNTAWGDDAYLHLSVL</sequence>
<proteinExistence type="inferred from homology"/>
<evidence type="ECO:0000256" key="3">
    <source>
        <dbReference type="ARBA" id="ARBA00022801"/>
    </source>
</evidence>
<dbReference type="Pfam" id="PF00850">
    <property type="entry name" value="Hist_deacetyl"/>
    <property type="match status" value="1"/>
</dbReference>
<comment type="caution">
    <text evidence="7">The sequence shown here is derived from an EMBL/GenBank/DDBJ whole genome shotgun (WGS) entry which is preliminary data.</text>
</comment>
<dbReference type="GO" id="GO:0141221">
    <property type="term" value="F:histone deacetylase activity, hydrolytic mechanism"/>
    <property type="evidence" value="ECO:0007669"/>
    <property type="project" value="UniProtKB-EC"/>
</dbReference>
<dbReference type="Proteomes" id="UP000481153">
    <property type="component" value="Unassembled WGS sequence"/>
</dbReference>
<dbReference type="SUPFAM" id="SSF52768">
    <property type="entry name" value="Arginase/deacetylase"/>
    <property type="match status" value="1"/>
</dbReference>
<accession>A0A6G0XH97</accession>
<comment type="similarity">
    <text evidence="1">Belongs to the histone deacetylase family. HD type 1 subfamily.</text>
</comment>
<dbReference type="InterPro" id="IPR019734">
    <property type="entry name" value="TPR_rpt"/>
</dbReference>
<dbReference type="VEuPathDB" id="FungiDB:AeMF1_018960"/>
<evidence type="ECO:0000256" key="1">
    <source>
        <dbReference type="ARBA" id="ARBA00006457"/>
    </source>
</evidence>
<keyword evidence="5" id="KW-0802">TPR repeat</keyword>
<dbReference type="InterPro" id="IPR023696">
    <property type="entry name" value="Ureohydrolase_dom_sf"/>
</dbReference>
<dbReference type="VEuPathDB" id="FungiDB:AeMF1_018961"/>
<feature type="domain" description="Histone deacetylase" evidence="6">
    <location>
        <begin position="4"/>
        <end position="283"/>
    </location>
</feature>
<keyword evidence="4" id="KW-0156">Chromatin regulator</keyword>
<evidence type="ECO:0000256" key="5">
    <source>
        <dbReference type="PROSITE-ProRule" id="PRU00339"/>
    </source>
</evidence>
<dbReference type="Gene3D" id="3.40.800.20">
    <property type="entry name" value="Histone deacetylase domain"/>
    <property type="match status" value="1"/>
</dbReference>
<evidence type="ECO:0000313" key="8">
    <source>
        <dbReference type="Proteomes" id="UP000481153"/>
    </source>
</evidence>
<keyword evidence="8" id="KW-1185">Reference proteome</keyword>
<dbReference type="InterPro" id="IPR003084">
    <property type="entry name" value="HDAC_I/II"/>
</dbReference>
<dbReference type="EMBL" id="VJMJ01000063">
    <property type="protein sequence ID" value="KAF0739519.1"/>
    <property type="molecule type" value="Genomic_DNA"/>
</dbReference>
<keyword evidence="3" id="KW-0378">Hydrolase</keyword>